<dbReference type="Proteomes" id="UP000325313">
    <property type="component" value="Unassembled WGS sequence"/>
</dbReference>
<name>A0A5B0S0U6_PUCGR</name>
<protein>
    <submittedName>
        <fullName evidence="1">Uncharacterized protein</fullName>
    </submittedName>
</protein>
<dbReference type="InterPro" id="IPR036504">
    <property type="entry name" value="CGI121/TPRKB_sf"/>
</dbReference>
<sequence length="73" mass="8393">MERLELPFFSTMMNVWLFEQVKNTAEIKKALIQASQTNDEAEQSRLDWAFIDASMTKINSSGHSRPEHVAYSS</sequence>
<comment type="caution">
    <text evidence="1">The sequence shown here is derived from an EMBL/GenBank/DDBJ whole genome shotgun (WGS) entry which is preliminary data.</text>
</comment>
<dbReference type="AlphaFoldDB" id="A0A5B0S0U6"/>
<evidence type="ECO:0000313" key="1">
    <source>
        <dbReference type="EMBL" id="KAA1130683.1"/>
    </source>
</evidence>
<organism evidence="1 2">
    <name type="scientific">Puccinia graminis f. sp. tritici</name>
    <dbReference type="NCBI Taxonomy" id="56615"/>
    <lineage>
        <taxon>Eukaryota</taxon>
        <taxon>Fungi</taxon>
        <taxon>Dikarya</taxon>
        <taxon>Basidiomycota</taxon>
        <taxon>Pucciniomycotina</taxon>
        <taxon>Pucciniomycetes</taxon>
        <taxon>Pucciniales</taxon>
        <taxon>Pucciniaceae</taxon>
        <taxon>Puccinia</taxon>
    </lineage>
</organism>
<gene>
    <name evidence="1" type="ORF">PGTUg99_023856</name>
</gene>
<dbReference type="EMBL" id="VDEP01000107">
    <property type="protein sequence ID" value="KAA1130683.1"/>
    <property type="molecule type" value="Genomic_DNA"/>
</dbReference>
<dbReference type="Gene3D" id="3.30.2380.10">
    <property type="entry name" value="CGI121/TPRKB"/>
    <property type="match status" value="1"/>
</dbReference>
<reference evidence="1 2" key="1">
    <citation type="submission" date="2019-05" db="EMBL/GenBank/DDBJ databases">
        <title>Emergence of the Ug99 lineage of the wheat stem rust pathogen through somatic hybridization.</title>
        <authorList>
            <person name="Li F."/>
            <person name="Upadhyaya N.M."/>
            <person name="Sperschneider J."/>
            <person name="Matny O."/>
            <person name="Nguyen-Phuc H."/>
            <person name="Mago R."/>
            <person name="Raley C."/>
            <person name="Miller M.E."/>
            <person name="Silverstein K.A.T."/>
            <person name="Henningsen E."/>
            <person name="Hirsch C.D."/>
            <person name="Visser B."/>
            <person name="Pretorius Z.A."/>
            <person name="Steffenson B.J."/>
            <person name="Schwessinger B."/>
            <person name="Dodds P.N."/>
            <person name="Figueroa M."/>
        </authorList>
    </citation>
    <scope>NUCLEOTIDE SEQUENCE [LARGE SCALE GENOMIC DNA]</scope>
    <source>
        <strain evidence="1 2">Ug99</strain>
    </source>
</reference>
<accession>A0A5B0S0U6</accession>
<evidence type="ECO:0000313" key="2">
    <source>
        <dbReference type="Proteomes" id="UP000325313"/>
    </source>
</evidence>
<proteinExistence type="predicted"/>